<proteinExistence type="predicted"/>
<evidence type="ECO:0000259" key="2">
    <source>
        <dbReference type="Pfam" id="PF16903"/>
    </source>
</evidence>
<feature type="domain" description="Major capsid protein N-terminal" evidence="2">
    <location>
        <begin position="25"/>
        <end position="226"/>
    </location>
</feature>
<protein>
    <recommendedName>
        <fullName evidence="5">Major capsid protein N-terminal domain-containing protein</fullName>
    </recommendedName>
</protein>
<dbReference type="Pfam" id="PF16903">
    <property type="entry name" value="Capsid_N"/>
    <property type="match status" value="1"/>
</dbReference>
<dbReference type="SUPFAM" id="SSF49749">
    <property type="entry name" value="Group II dsDNA viruses VP"/>
    <property type="match status" value="2"/>
</dbReference>
<organism evidence="3 4">
    <name type="scientific">Tetradesmus obliquus</name>
    <name type="common">Green alga</name>
    <name type="synonym">Acutodesmus obliquus</name>
    <dbReference type="NCBI Taxonomy" id="3088"/>
    <lineage>
        <taxon>Eukaryota</taxon>
        <taxon>Viridiplantae</taxon>
        <taxon>Chlorophyta</taxon>
        <taxon>core chlorophytes</taxon>
        <taxon>Chlorophyceae</taxon>
        <taxon>CS clade</taxon>
        <taxon>Sphaeropleales</taxon>
        <taxon>Scenedesmaceae</taxon>
        <taxon>Tetradesmus</taxon>
    </lineage>
</organism>
<keyword evidence="4" id="KW-1185">Reference proteome</keyword>
<dbReference type="InterPro" id="IPR016112">
    <property type="entry name" value="VP_dsDNA_II"/>
</dbReference>
<evidence type="ECO:0000313" key="4">
    <source>
        <dbReference type="Proteomes" id="UP001244341"/>
    </source>
</evidence>
<feature type="domain" description="Major capsid protein C-terminal" evidence="1">
    <location>
        <begin position="229"/>
        <end position="391"/>
    </location>
</feature>
<dbReference type="Gene3D" id="2.70.9.10">
    <property type="entry name" value="Adenovirus Type 2 Hexon, domain 4"/>
    <property type="match status" value="1"/>
</dbReference>
<dbReference type="Proteomes" id="UP001244341">
    <property type="component" value="Chromosome 2b"/>
</dbReference>
<dbReference type="InterPro" id="IPR038519">
    <property type="entry name" value="MCP_C_sf"/>
</dbReference>
<evidence type="ECO:0000259" key="1">
    <source>
        <dbReference type="Pfam" id="PF04451"/>
    </source>
</evidence>
<reference evidence="3 4" key="1">
    <citation type="submission" date="2023-05" db="EMBL/GenBank/DDBJ databases">
        <title>A 100% complete, gapless, phased diploid assembly of the Scenedesmus obliquus UTEX 3031 genome.</title>
        <authorList>
            <person name="Biondi T.C."/>
            <person name="Hanschen E.R."/>
            <person name="Kwon T."/>
            <person name="Eng W."/>
            <person name="Kruse C.P.S."/>
            <person name="Koehler S.I."/>
            <person name="Kunde Y."/>
            <person name="Gleasner C.D."/>
            <person name="You Mak K.T."/>
            <person name="Polle J."/>
            <person name="Hovde B.T."/>
            <person name="Starkenburg S.R."/>
        </authorList>
    </citation>
    <scope>NUCLEOTIDE SEQUENCE [LARGE SCALE GENOMIC DNA]</scope>
    <source>
        <strain evidence="3 4">DOE0152z</strain>
    </source>
</reference>
<sequence>MSGGLMQLVATGAQDLYITGTPEITFFRNAYKQYTPFAVEAVAQTFNGQVGWNRRVSSTISRNGDLINNMWLEVTLTWDGTVADQECWYPAEALIKECELEVGGQRLDKLTNDFFRVYDELFRNEQQKQAYKRMTNFSEEDMAGSTSGQLPTPNIKRRFYVPLLFWFCRDTSLSLPLIALQFHEVKVYFTFADPKVTITPGNDDPPLVGDDASLQATLYVDYIFLDAAERKNFASSNAELLITQLQYTTETIEPFQTVKGLSSTKNVRLSFNHPCSTLIWFVKGEKHGWYNVSRALAKNPAKNPTSAESMYNDMYAPIASAKLSINGHERSQARSGQFYGQVQPYQTLGSRPQAGIYMYSFALDSSKVTQPNGTLNFSRVDNCTLSLDFKACAR</sequence>
<dbReference type="EMBL" id="CP126209">
    <property type="protein sequence ID" value="WIA10861.1"/>
    <property type="molecule type" value="Genomic_DNA"/>
</dbReference>
<dbReference type="InterPro" id="IPR031654">
    <property type="entry name" value="Capsid_N"/>
</dbReference>
<accession>A0ABY8TSX2</accession>
<evidence type="ECO:0000313" key="3">
    <source>
        <dbReference type="EMBL" id="WIA10861.1"/>
    </source>
</evidence>
<dbReference type="InterPro" id="IPR007542">
    <property type="entry name" value="MCP_C"/>
</dbReference>
<dbReference type="Gene3D" id="2.70.9.20">
    <property type="entry name" value="Major capsid protein Vp54"/>
    <property type="match status" value="1"/>
</dbReference>
<name>A0ABY8TSX2_TETOB</name>
<dbReference type="Pfam" id="PF04451">
    <property type="entry name" value="Capsid_NCLDV"/>
    <property type="match status" value="1"/>
</dbReference>
<evidence type="ECO:0008006" key="5">
    <source>
        <dbReference type="Google" id="ProtNLM"/>
    </source>
</evidence>
<gene>
    <name evidence="3" type="ORF">OEZ85_011027</name>
</gene>